<dbReference type="InterPro" id="IPR054363">
    <property type="entry name" value="GH95_cat"/>
</dbReference>
<comment type="caution">
    <text evidence="3">The sequence shown here is derived from an EMBL/GenBank/DDBJ whole genome shotgun (WGS) entry which is preliminary data.</text>
</comment>
<evidence type="ECO:0000313" key="3">
    <source>
        <dbReference type="EMBL" id="CAE7152815.1"/>
    </source>
</evidence>
<keyword evidence="1" id="KW-0812">Transmembrane</keyword>
<dbReference type="EMBL" id="CAJNJQ010001860">
    <property type="protein sequence ID" value="CAE7152815.1"/>
    <property type="molecule type" value="Genomic_DNA"/>
</dbReference>
<keyword evidence="1" id="KW-0472">Membrane</keyword>
<dbReference type="Proteomes" id="UP000663827">
    <property type="component" value="Unassembled WGS sequence"/>
</dbReference>
<reference evidence="3" key="1">
    <citation type="submission" date="2021-01" db="EMBL/GenBank/DDBJ databases">
        <authorList>
            <person name="Kaushik A."/>
        </authorList>
    </citation>
    <scope>NUCLEOTIDE SEQUENCE</scope>
    <source>
        <strain evidence="3">AG5</strain>
    </source>
</reference>
<dbReference type="InterPro" id="IPR012341">
    <property type="entry name" value="6hp_glycosidase-like_sf"/>
</dbReference>
<accession>A0A8H3E5C6</accession>
<keyword evidence="1" id="KW-1133">Transmembrane helix</keyword>
<evidence type="ECO:0000259" key="2">
    <source>
        <dbReference type="Pfam" id="PF22124"/>
    </source>
</evidence>
<feature type="domain" description="Glycosyl hydrolase family 95 catalytic" evidence="2">
    <location>
        <begin position="19"/>
        <end position="82"/>
    </location>
</feature>
<proteinExistence type="predicted"/>
<evidence type="ECO:0000313" key="4">
    <source>
        <dbReference type="Proteomes" id="UP000663827"/>
    </source>
</evidence>
<gene>
    <name evidence="3" type="ORF">RDB_LOCUS90381</name>
</gene>
<organism evidence="3 4">
    <name type="scientific">Rhizoctonia solani</name>
    <dbReference type="NCBI Taxonomy" id="456999"/>
    <lineage>
        <taxon>Eukaryota</taxon>
        <taxon>Fungi</taxon>
        <taxon>Dikarya</taxon>
        <taxon>Basidiomycota</taxon>
        <taxon>Agaricomycotina</taxon>
        <taxon>Agaricomycetes</taxon>
        <taxon>Cantharellales</taxon>
        <taxon>Ceratobasidiaceae</taxon>
        <taxon>Rhizoctonia</taxon>
    </lineage>
</organism>
<dbReference type="GO" id="GO:0005975">
    <property type="term" value="P:carbohydrate metabolic process"/>
    <property type="evidence" value="ECO:0007669"/>
    <property type="project" value="InterPro"/>
</dbReference>
<dbReference type="Gene3D" id="1.50.10.10">
    <property type="match status" value="1"/>
</dbReference>
<evidence type="ECO:0000256" key="1">
    <source>
        <dbReference type="SAM" id="Phobius"/>
    </source>
</evidence>
<sequence>SPGADTQFRDVHIGLRAWKLGWEKVWRAACWAQLQNTTQFYHILTYAIERNFAENLLSLYYPFIEDPIFQIDANLGYPAAVLVSMFVFIHRIVIHYLRERTGTSPGYALIVRSSGYYTLTITSIRLEFWVDRRCSYQGWYGA</sequence>
<name>A0A8H3E5C6_9AGAM</name>
<protein>
    <recommendedName>
        <fullName evidence="2">Glycosyl hydrolase family 95 catalytic domain-containing protein</fullName>
    </recommendedName>
</protein>
<feature type="non-terminal residue" evidence="3">
    <location>
        <position position="1"/>
    </location>
</feature>
<dbReference type="AlphaFoldDB" id="A0A8H3E5C6"/>
<dbReference type="Pfam" id="PF22124">
    <property type="entry name" value="Glyco_hydro_95_cat"/>
    <property type="match status" value="1"/>
</dbReference>
<feature type="transmembrane region" description="Helical" evidence="1">
    <location>
        <begin position="75"/>
        <end position="94"/>
    </location>
</feature>